<dbReference type="OrthoDB" id="270167at2759"/>
<dbReference type="PROSITE" id="PS50048">
    <property type="entry name" value="ZN2_CY6_FUNGAL_2"/>
    <property type="match status" value="1"/>
</dbReference>
<dbReference type="AlphaFoldDB" id="A0A1R3RJM6"/>
<dbReference type="VEuPathDB" id="FungiDB:ASPCADRAFT_6364"/>
<dbReference type="OMA" id="HEAPEAC"/>
<dbReference type="SUPFAM" id="SSF57701">
    <property type="entry name" value="Zn2/Cys6 DNA-binding domain"/>
    <property type="match status" value="1"/>
</dbReference>
<sequence length="240" mass="27350">MAPSGYSSRVCLICKAGKRRCDKALPTCARCARLKVKCNYEAFADELPSNAPAPPPPAVLRPKTWATWLSNTYASFHNDPSPYLQHVETYFATVDRWLPILQKEAFMEGFRERPFTPDFLLLMCLCLIVQRPDKQSPEGYMANEQYHAVKHYFCREIADNANNPSLTLIQAGVLLATYEYGHGMINDAYNTIYSCVSSSITLGLHCQEHLQDMEVGPAWRHKPEALRVWWAVVISERYAR</sequence>
<dbReference type="PANTHER" id="PTHR47338">
    <property type="entry name" value="ZN(II)2CYS6 TRANSCRIPTION FACTOR (EUROFUNG)-RELATED"/>
    <property type="match status" value="1"/>
</dbReference>
<dbReference type="GO" id="GO:0005634">
    <property type="term" value="C:nucleus"/>
    <property type="evidence" value="ECO:0007669"/>
    <property type="project" value="UniProtKB-SubCell"/>
</dbReference>
<dbReference type="GO" id="GO:0000981">
    <property type="term" value="F:DNA-binding transcription factor activity, RNA polymerase II-specific"/>
    <property type="evidence" value="ECO:0007669"/>
    <property type="project" value="InterPro"/>
</dbReference>
<gene>
    <name evidence="8" type="ORF">ASPCADRAFT_6364</name>
</gene>
<dbReference type="PANTHER" id="PTHR47338:SF20">
    <property type="entry name" value="ZN(II)2CYS6 TRANSCRIPTION FACTOR (EUROFUNG)"/>
    <property type="match status" value="1"/>
</dbReference>
<keyword evidence="9" id="KW-1185">Reference proteome</keyword>
<dbReference type="Gene3D" id="4.10.240.10">
    <property type="entry name" value="Zn(2)-C6 fungal-type DNA-binding domain"/>
    <property type="match status" value="1"/>
</dbReference>
<evidence type="ECO:0000256" key="1">
    <source>
        <dbReference type="ARBA" id="ARBA00004123"/>
    </source>
</evidence>
<accession>A0A1R3RJM6</accession>
<dbReference type="InterPro" id="IPR007219">
    <property type="entry name" value="XnlR_reg_dom"/>
</dbReference>
<keyword evidence="2" id="KW-0479">Metal-binding</keyword>
<evidence type="ECO:0000256" key="3">
    <source>
        <dbReference type="ARBA" id="ARBA00023015"/>
    </source>
</evidence>
<organism evidence="8 9">
    <name type="scientific">Aspergillus carbonarius (strain ITEM 5010)</name>
    <dbReference type="NCBI Taxonomy" id="602072"/>
    <lineage>
        <taxon>Eukaryota</taxon>
        <taxon>Fungi</taxon>
        <taxon>Dikarya</taxon>
        <taxon>Ascomycota</taxon>
        <taxon>Pezizomycotina</taxon>
        <taxon>Eurotiomycetes</taxon>
        <taxon>Eurotiomycetidae</taxon>
        <taxon>Eurotiales</taxon>
        <taxon>Aspergillaceae</taxon>
        <taxon>Aspergillus</taxon>
        <taxon>Aspergillus subgen. Circumdati</taxon>
    </lineage>
</organism>
<dbReference type="Pfam" id="PF00172">
    <property type="entry name" value="Zn_clus"/>
    <property type="match status" value="1"/>
</dbReference>
<dbReference type="InterPro" id="IPR036864">
    <property type="entry name" value="Zn2-C6_fun-type_DNA-bd_sf"/>
</dbReference>
<dbReference type="InterPro" id="IPR050815">
    <property type="entry name" value="TF_fung"/>
</dbReference>
<keyword evidence="4" id="KW-0238">DNA-binding</keyword>
<keyword evidence="5" id="KW-0804">Transcription</keyword>
<evidence type="ECO:0000313" key="9">
    <source>
        <dbReference type="Proteomes" id="UP000188318"/>
    </source>
</evidence>
<evidence type="ECO:0000256" key="5">
    <source>
        <dbReference type="ARBA" id="ARBA00023163"/>
    </source>
</evidence>
<dbReference type="STRING" id="602072.A0A1R3RJM6"/>
<evidence type="ECO:0000256" key="4">
    <source>
        <dbReference type="ARBA" id="ARBA00023125"/>
    </source>
</evidence>
<protein>
    <recommendedName>
        <fullName evidence="7">Zn(2)-C6 fungal-type domain-containing protein</fullName>
    </recommendedName>
</protein>
<reference evidence="9" key="1">
    <citation type="journal article" date="2017" name="Genome Biol.">
        <title>Comparative genomics reveals high biological diversity and specific adaptations in the industrially and medically important fungal genus Aspergillus.</title>
        <authorList>
            <person name="de Vries R.P."/>
            <person name="Riley R."/>
            <person name="Wiebenga A."/>
            <person name="Aguilar-Osorio G."/>
            <person name="Amillis S."/>
            <person name="Uchima C.A."/>
            <person name="Anderluh G."/>
            <person name="Asadollahi M."/>
            <person name="Askin M."/>
            <person name="Barry K."/>
            <person name="Battaglia E."/>
            <person name="Bayram O."/>
            <person name="Benocci T."/>
            <person name="Braus-Stromeyer S.A."/>
            <person name="Caldana C."/>
            <person name="Canovas D."/>
            <person name="Cerqueira G.C."/>
            <person name="Chen F."/>
            <person name="Chen W."/>
            <person name="Choi C."/>
            <person name="Clum A."/>
            <person name="Dos Santos R.A."/>
            <person name="Damasio A.R."/>
            <person name="Diallinas G."/>
            <person name="Emri T."/>
            <person name="Fekete E."/>
            <person name="Flipphi M."/>
            <person name="Freyberg S."/>
            <person name="Gallo A."/>
            <person name="Gournas C."/>
            <person name="Habgood R."/>
            <person name="Hainaut M."/>
            <person name="Harispe M.L."/>
            <person name="Henrissat B."/>
            <person name="Hilden K.S."/>
            <person name="Hope R."/>
            <person name="Hossain A."/>
            <person name="Karabika E."/>
            <person name="Karaffa L."/>
            <person name="Karanyi Z."/>
            <person name="Krasevec N."/>
            <person name="Kuo A."/>
            <person name="Kusch H."/>
            <person name="LaButti K."/>
            <person name="Lagendijk E.L."/>
            <person name="Lapidus A."/>
            <person name="Levasseur A."/>
            <person name="Lindquist E."/>
            <person name="Lipzen A."/>
            <person name="Logrieco A.F."/>
            <person name="MacCabe A."/>
            <person name="Maekelae M.R."/>
            <person name="Malavazi I."/>
            <person name="Melin P."/>
            <person name="Meyer V."/>
            <person name="Mielnichuk N."/>
            <person name="Miskei M."/>
            <person name="Molnar A.P."/>
            <person name="Mule G."/>
            <person name="Ngan C.Y."/>
            <person name="Orejas M."/>
            <person name="Orosz E."/>
            <person name="Ouedraogo J.P."/>
            <person name="Overkamp K.M."/>
            <person name="Park H.-S."/>
            <person name="Perrone G."/>
            <person name="Piumi F."/>
            <person name="Punt P.J."/>
            <person name="Ram A.F."/>
            <person name="Ramon A."/>
            <person name="Rauscher S."/>
            <person name="Record E."/>
            <person name="Riano-Pachon D.M."/>
            <person name="Robert V."/>
            <person name="Roehrig J."/>
            <person name="Ruller R."/>
            <person name="Salamov A."/>
            <person name="Salih N.S."/>
            <person name="Samson R.A."/>
            <person name="Sandor E."/>
            <person name="Sanguinetti M."/>
            <person name="Schuetze T."/>
            <person name="Sepcic K."/>
            <person name="Shelest E."/>
            <person name="Sherlock G."/>
            <person name="Sophianopoulou V."/>
            <person name="Squina F.M."/>
            <person name="Sun H."/>
            <person name="Susca A."/>
            <person name="Todd R.B."/>
            <person name="Tsang A."/>
            <person name="Unkles S.E."/>
            <person name="van de Wiele N."/>
            <person name="van Rossen-Uffink D."/>
            <person name="Oliveira J.V."/>
            <person name="Vesth T.C."/>
            <person name="Visser J."/>
            <person name="Yu J.-H."/>
            <person name="Zhou M."/>
            <person name="Andersen M.R."/>
            <person name="Archer D.B."/>
            <person name="Baker S.E."/>
            <person name="Benoit I."/>
            <person name="Brakhage A.A."/>
            <person name="Braus G.H."/>
            <person name="Fischer R."/>
            <person name="Frisvad J.C."/>
            <person name="Goldman G.H."/>
            <person name="Houbraken J."/>
            <person name="Oakley B."/>
            <person name="Pocsi I."/>
            <person name="Scazzocchio C."/>
            <person name="Seiboth B."/>
            <person name="vanKuyk P.A."/>
            <person name="Wortman J."/>
            <person name="Dyer P.S."/>
            <person name="Grigoriev I.V."/>
        </authorList>
    </citation>
    <scope>NUCLEOTIDE SEQUENCE [LARGE SCALE GENOMIC DNA]</scope>
    <source>
        <strain evidence="9">ITEM 5010</strain>
    </source>
</reference>
<feature type="domain" description="Zn(2)-C6 fungal-type" evidence="7">
    <location>
        <begin position="10"/>
        <end position="40"/>
    </location>
</feature>
<keyword evidence="3" id="KW-0805">Transcription regulation</keyword>
<dbReference type="CDD" id="cd00067">
    <property type="entry name" value="GAL4"/>
    <property type="match status" value="1"/>
</dbReference>
<evidence type="ECO:0000256" key="6">
    <source>
        <dbReference type="ARBA" id="ARBA00023242"/>
    </source>
</evidence>
<dbReference type="GO" id="GO:0009893">
    <property type="term" value="P:positive regulation of metabolic process"/>
    <property type="evidence" value="ECO:0007669"/>
    <property type="project" value="UniProtKB-ARBA"/>
</dbReference>
<dbReference type="CDD" id="cd12148">
    <property type="entry name" value="fungal_TF_MHR"/>
    <property type="match status" value="1"/>
</dbReference>
<dbReference type="InterPro" id="IPR001138">
    <property type="entry name" value="Zn2Cys6_DnaBD"/>
</dbReference>
<proteinExistence type="predicted"/>
<dbReference type="Proteomes" id="UP000188318">
    <property type="component" value="Unassembled WGS sequence"/>
</dbReference>
<dbReference type="GO" id="GO:0008270">
    <property type="term" value="F:zinc ion binding"/>
    <property type="evidence" value="ECO:0007669"/>
    <property type="project" value="InterPro"/>
</dbReference>
<dbReference type="EMBL" id="KV907501">
    <property type="protein sequence ID" value="OOF94680.1"/>
    <property type="molecule type" value="Genomic_DNA"/>
</dbReference>
<evidence type="ECO:0000259" key="7">
    <source>
        <dbReference type="PROSITE" id="PS50048"/>
    </source>
</evidence>
<name>A0A1R3RJM6_ASPC5</name>
<evidence type="ECO:0000313" key="8">
    <source>
        <dbReference type="EMBL" id="OOF94680.1"/>
    </source>
</evidence>
<evidence type="ECO:0000256" key="2">
    <source>
        <dbReference type="ARBA" id="ARBA00022723"/>
    </source>
</evidence>
<dbReference type="SMART" id="SM00066">
    <property type="entry name" value="GAL4"/>
    <property type="match status" value="1"/>
</dbReference>
<dbReference type="GO" id="GO:0006351">
    <property type="term" value="P:DNA-templated transcription"/>
    <property type="evidence" value="ECO:0007669"/>
    <property type="project" value="InterPro"/>
</dbReference>
<dbReference type="PROSITE" id="PS00463">
    <property type="entry name" value="ZN2_CY6_FUNGAL_1"/>
    <property type="match status" value="1"/>
</dbReference>
<dbReference type="Pfam" id="PF04082">
    <property type="entry name" value="Fungal_trans"/>
    <property type="match status" value="1"/>
</dbReference>
<dbReference type="GO" id="GO:0003677">
    <property type="term" value="F:DNA binding"/>
    <property type="evidence" value="ECO:0007669"/>
    <property type="project" value="UniProtKB-KW"/>
</dbReference>
<comment type="subcellular location">
    <subcellularLocation>
        <location evidence="1">Nucleus</location>
    </subcellularLocation>
</comment>
<keyword evidence="6" id="KW-0539">Nucleus</keyword>